<organism evidence="2 3">
    <name type="scientific">Ranitomeya imitator</name>
    <name type="common">mimic poison frog</name>
    <dbReference type="NCBI Taxonomy" id="111125"/>
    <lineage>
        <taxon>Eukaryota</taxon>
        <taxon>Metazoa</taxon>
        <taxon>Chordata</taxon>
        <taxon>Craniata</taxon>
        <taxon>Vertebrata</taxon>
        <taxon>Euteleostomi</taxon>
        <taxon>Amphibia</taxon>
        <taxon>Batrachia</taxon>
        <taxon>Anura</taxon>
        <taxon>Neobatrachia</taxon>
        <taxon>Hyloidea</taxon>
        <taxon>Dendrobatidae</taxon>
        <taxon>Dendrobatinae</taxon>
        <taxon>Ranitomeya</taxon>
    </lineage>
</organism>
<gene>
    <name evidence="2" type="ORF">RIMI_LOCUS17227708</name>
</gene>
<dbReference type="EMBL" id="CAUEEQ010049778">
    <property type="protein sequence ID" value="CAJ0960372.1"/>
    <property type="molecule type" value="Genomic_DNA"/>
</dbReference>
<accession>A0ABN9M6L2</accession>
<sequence length="242" mass="27300">MSLKEAYRLHHFRFWQQKRISVTAPSSPTNKDFILWVDFPFAFPRIHTSRLLQNMVFTCHREPVSGFTDHVIIQKSTGSALVQRCQVTELLSFLSISSPLVTAAPIDTYCNDRSAENERQMWRNGGNTEVSKLLVFGTHDHQADWLIRDTPLFPENPCGLLAIRPCHGWSYIRIPVTDIHWSRPLSVMESKSLIGRGKMPTTNAMTNQRRPQSSGNMAALSSPQSLPAPYSPPVIQSALTQG</sequence>
<comment type="caution">
    <text evidence="2">The sequence shown here is derived from an EMBL/GenBank/DDBJ whole genome shotgun (WGS) entry which is preliminary data.</text>
</comment>
<name>A0ABN9M6L2_9NEOB</name>
<feature type="compositionally biased region" description="Polar residues" evidence="1">
    <location>
        <begin position="200"/>
        <end position="225"/>
    </location>
</feature>
<evidence type="ECO:0000313" key="3">
    <source>
        <dbReference type="Proteomes" id="UP001176940"/>
    </source>
</evidence>
<proteinExistence type="predicted"/>
<feature type="region of interest" description="Disordered" evidence="1">
    <location>
        <begin position="196"/>
        <end position="242"/>
    </location>
</feature>
<protein>
    <submittedName>
        <fullName evidence="2">Uncharacterized protein</fullName>
    </submittedName>
</protein>
<evidence type="ECO:0000256" key="1">
    <source>
        <dbReference type="SAM" id="MobiDB-lite"/>
    </source>
</evidence>
<reference evidence="2" key="1">
    <citation type="submission" date="2023-07" db="EMBL/GenBank/DDBJ databases">
        <authorList>
            <person name="Stuckert A."/>
        </authorList>
    </citation>
    <scope>NUCLEOTIDE SEQUENCE</scope>
</reference>
<evidence type="ECO:0000313" key="2">
    <source>
        <dbReference type="EMBL" id="CAJ0960372.1"/>
    </source>
</evidence>
<keyword evidence="3" id="KW-1185">Reference proteome</keyword>
<dbReference type="Proteomes" id="UP001176940">
    <property type="component" value="Unassembled WGS sequence"/>
</dbReference>